<reference evidence="1 2" key="1">
    <citation type="submission" date="2024-02" db="EMBL/GenBank/DDBJ databases">
        <title>De novo assembly and annotation of 12 fungi associated with fruit tree decline syndrome in Ontario, Canada.</title>
        <authorList>
            <person name="Sulman M."/>
            <person name="Ellouze W."/>
            <person name="Ilyukhin E."/>
        </authorList>
    </citation>
    <scope>NUCLEOTIDE SEQUENCE [LARGE SCALE GENOMIC DNA]</scope>
    <source>
        <strain evidence="1 2">M97-236</strain>
    </source>
</reference>
<evidence type="ECO:0000313" key="2">
    <source>
        <dbReference type="Proteomes" id="UP001521222"/>
    </source>
</evidence>
<protein>
    <submittedName>
        <fullName evidence="1">Uncharacterized protein</fullName>
    </submittedName>
</protein>
<name>A0ABR3RX33_9PLEO</name>
<comment type="caution">
    <text evidence="1">The sequence shown here is derived from an EMBL/GenBank/DDBJ whole genome shotgun (WGS) entry which is preliminary data.</text>
</comment>
<sequence length="1123" mass="127085">MSRFFEIAFPIIQQDSDKVMSGSELWSTLVLGVISKIAQFTCFVVLDGLDLVDELQELPVLCSIVAKSSTAPHNLRFLLTGNDKSLSTLTGYDNDSITRLPLDCTYPNSKDLALVADAHLAHCPLFVRGASGVELLEYKASVSKRLVEMVSGDYYILSSCLGDMRQALSKIEVEQILRKADEKRQNTIARNLSSLSERLSNGELLQLKYTLQLLAVLGRLGMPMPHLSVVQQYLTRDEVSLTLTKPMIELAYSNLLTVDDRNYVSLAIDEIADYLLVDSSDTEVTHALSQSGRNGQLKAIQQLLAATFTQDALEAHGFNDVFFHAKRMSSDLSQFTVTWNTAMADTASRLIESFINVKEKNRYQKTKRTKTVFELARELLPELLLRLQINKLEDSVKANLGTSLARLFLVEDTLAEFMAIETQSQARDKWGADHRYFEAAFRLMQHSSVIKHLESSGQSYASDLKVRDIRNPNDLKMIMSRMVARRWFQSKSFWTYEEIDHMFHWFTIVPELKLELNNHGVNYKGFYDDRTKGWYTPPNWEKIRTWVKVNIPITDNADLDIQTATMLCGLGDKSNKPILLLEPHAKTNWRAAIWLAEASSMKEQYDKAYRLVHESMGLMFDHNVDQESMTRAIDEMLSWTGHWNNVANDNWMREKAFELNKSMPGLLSHRTISVALEIAVRAKGVDKGFSFFHSFYSSNKDLLFETFVRQASNNFMHIALSRTIANDEDGSRLSTLCDVYRNSMALCGSTDVLAMQDKTIARLRLGFWFGRLHFLHSTHCNLGEAIRIWEDLIKNFSASPVVADVEIMLPIITHLCSAYVRKALADPHSPNIDSIIASLESLIGVASFSKDPLTLKLRFRTSLCLARIHMARENAEGAHVVLHDHATCAFFMISQCNDRPLSSIGWFYLACMLTTLGQDAAWAWSRVQMHQQDRWNSFKGYAAASACENHPQTPSLDGTLRNELDAIKRGEEYGFWDGHNPNSITSTFPDDQYLPSYASMACDGRQCYSTPDDPTSAAQTYCEPLQIPAQYTDPNGRFPPAQGDYHWGWPRKSFWVCRDCVSTKLCVTCYTSLKQGTLPLMGCHADHKGVFVEGSHGGRNAYEVLDEDLARAEELKRAWGIET</sequence>
<dbReference type="EMBL" id="JAKIXB020000005">
    <property type="protein sequence ID" value="KAL1608990.1"/>
    <property type="molecule type" value="Genomic_DNA"/>
</dbReference>
<accession>A0ABR3RX33</accession>
<evidence type="ECO:0000313" key="1">
    <source>
        <dbReference type="EMBL" id="KAL1608990.1"/>
    </source>
</evidence>
<dbReference type="Proteomes" id="UP001521222">
    <property type="component" value="Unassembled WGS sequence"/>
</dbReference>
<gene>
    <name evidence="1" type="ORF">SLS59_002184</name>
</gene>
<organism evidence="1 2">
    <name type="scientific">Nothophoma quercina</name>
    <dbReference type="NCBI Taxonomy" id="749835"/>
    <lineage>
        <taxon>Eukaryota</taxon>
        <taxon>Fungi</taxon>
        <taxon>Dikarya</taxon>
        <taxon>Ascomycota</taxon>
        <taxon>Pezizomycotina</taxon>
        <taxon>Dothideomycetes</taxon>
        <taxon>Pleosporomycetidae</taxon>
        <taxon>Pleosporales</taxon>
        <taxon>Pleosporineae</taxon>
        <taxon>Didymellaceae</taxon>
        <taxon>Nothophoma</taxon>
    </lineage>
</organism>
<keyword evidence="2" id="KW-1185">Reference proteome</keyword>
<proteinExistence type="predicted"/>